<organism evidence="8 9">
    <name type="scientific">Tropilaelaps mercedesae</name>
    <dbReference type="NCBI Taxonomy" id="418985"/>
    <lineage>
        <taxon>Eukaryota</taxon>
        <taxon>Metazoa</taxon>
        <taxon>Ecdysozoa</taxon>
        <taxon>Arthropoda</taxon>
        <taxon>Chelicerata</taxon>
        <taxon>Arachnida</taxon>
        <taxon>Acari</taxon>
        <taxon>Parasitiformes</taxon>
        <taxon>Mesostigmata</taxon>
        <taxon>Gamasina</taxon>
        <taxon>Dermanyssoidea</taxon>
        <taxon>Laelapidae</taxon>
        <taxon>Tropilaelaps</taxon>
    </lineage>
</organism>
<dbReference type="OrthoDB" id="6114058at2759"/>
<keyword evidence="5 7" id="KW-1133">Transmembrane helix</keyword>
<dbReference type="GO" id="GO:0016020">
    <property type="term" value="C:membrane"/>
    <property type="evidence" value="ECO:0007669"/>
    <property type="project" value="UniProtKB-SubCell"/>
</dbReference>
<dbReference type="PANTHER" id="PTHR12316">
    <property type="entry name" value="NINJURIN-RELATED"/>
    <property type="match status" value="1"/>
</dbReference>
<dbReference type="FunCoup" id="A0A1V9XG81">
    <property type="interactions" value="2"/>
</dbReference>
<comment type="caution">
    <text evidence="8">The sequence shown here is derived from an EMBL/GenBank/DDBJ whole genome shotgun (WGS) entry which is preliminary data.</text>
</comment>
<evidence type="ECO:0000256" key="4">
    <source>
        <dbReference type="ARBA" id="ARBA00022889"/>
    </source>
</evidence>
<feature type="transmembrane region" description="Helical" evidence="7">
    <location>
        <begin position="52"/>
        <end position="77"/>
    </location>
</feature>
<dbReference type="InterPro" id="IPR007007">
    <property type="entry name" value="Ninjurin"/>
</dbReference>
<dbReference type="Proteomes" id="UP000192247">
    <property type="component" value="Unassembled WGS sequence"/>
</dbReference>
<evidence type="ECO:0000256" key="5">
    <source>
        <dbReference type="ARBA" id="ARBA00022989"/>
    </source>
</evidence>
<keyword evidence="9" id="KW-1185">Reference proteome</keyword>
<evidence type="ECO:0000256" key="7">
    <source>
        <dbReference type="SAM" id="Phobius"/>
    </source>
</evidence>
<name>A0A1V9XG81_9ACAR</name>
<dbReference type="GO" id="GO:0007155">
    <property type="term" value="P:cell adhesion"/>
    <property type="evidence" value="ECO:0007669"/>
    <property type="project" value="UniProtKB-KW"/>
</dbReference>
<dbReference type="GO" id="GO:0042246">
    <property type="term" value="P:tissue regeneration"/>
    <property type="evidence" value="ECO:0007669"/>
    <property type="project" value="InterPro"/>
</dbReference>
<comment type="subcellular location">
    <subcellularLocation>
        <location evidence="1">Membrane</location>
        <topology evidence="1">Multi-pass membrane protein</topology>
    </subcellularLocation>
</comment>
<dbReference type="PANTHER" id="PTHR12316:SF17">
    <property type="entry name" value="NINJURIN C, ISOFORM D"/>
    <property type="match status" value="1"/>
</dbReference>
<proteinExistence type="inferred from homology"/>
<dbReference type="Pfam" id="PF04923">
    <property type="entry name" value="Ninjurin"/>
    <property type="match status" value="1"/>
</dbReference>
<evidence type="ECO:0000313" key="9">
    <source>
        <dbReference type="Proteomes" id="UP000192247"/>
    </source>
</evidence>
<evidence type="ECO:0000256" key="6">
    <source>
        <dbReference type="ARBA" id="ARBA00023136"/>
    </source>
</evidence>
<feature type="transmembrane region" description="Helical" evidence="7">
    <location>
        <begin position="97"/>
        <end position="117"/>
    </location>
</feature>
<sequence length="135" mass="15082">MVDNPKPLPHVLDANVYATKKSIAQGMLDVALLTANASQLKYILQVGNKHEFYLTMLSLISISIVLQCLIGLVLVAIFRFNINKLDQQWWANRLNNVLVWLVFSATLCNVFISAFGIDWGHAKEAPLSEGTTKRP</sequence>
<accession>A0A1V9XG81</accession>
<keyword evidence="4" id="KW-0130">Cell adhesion</keyword>
<protein>
    <submittedName>
        <fullName evidence="8">Ninjurin-2-like</fullName>
    </submittedName>
</protein>
<dbReference type="EMBL" id="MNPL01011540">
    <property type="protein sequence ID" value="OQR72555.1"/>
    <property type="molecule type" value="Genomic_DNA"/>
</dbReference>
<evidence type="ECO:0000256" key="3">
    <source>
        <dbReference type="ARBA" id="ARBA00022692"/>
    </source>
</evidence>
<keyword evidence="3 7" id="KW-0812">Transmembrane</keyword>
<dbReference type="InParanoid" id="A0A1V9XG81"/>
<gene>
    <name evidence="8" type="ORF">BIW11_10312</name>
</gene>
<keyword evidence="6 7" id="KW-0472">Membrane</keyword>
<evidence type="ECO:0000256" key="2">
    <source>
        <dbReference type="ARBA" id="ARBA00008141"/>
    </source>
</evidence>
<reference evidence="8 9" key="1">
    <citation type="journal article" date="2017" name="Gigascience">
        <title>Draft genome of the honey bee ectoparasitic mite, Tropilaelaps mercedesae, is shaped by the parasitic life history.</title>
        <authorList>
            <person name="Dong X."/>
            <person name="Armstrong S.D."/>
            <person name="Xia D."/>
            <person name="Makepeace B.L."/>
            <person name="Darby A.C."/>
            <person name="Kadowaki T."/>
        </authorList>
    </citation>
    <scope>NUCLEOTIDE SEQUENCE [LARGE SCALE GENOMIC DNA]</scope>
    <source>
        <strain evidence="8">Wuxi-XJTLU</strain>
    </source>
</reference>
<dbReference type="AlphaFoldDB" id="A0A1V9XG81"/>
<evidence type="ECO:0000313" key="8">
    <source>
        <dbReference type="EMBL" id="OQR72555.1"/>
    </source>
</evidence>
<comment type="similarity">
    <text evidence="2">Belongs to the ninjurin family.</text>
</comment>
<evidence type="ECO:0000256" key="1">
    <source>
        <dbReference type="ARBA" id="ARBA00004141"/>
    </source>
</evidence>